<dbReference type="HOGENOM" id="CLU_493183_0_0_11"/>
<protein>
    <recommendedName>
        <fullName evidence="4">TIR domain-containing protein</fullName>
    </recommendedName>
</protein>
<sequence>MPRMQPPHAVTPPGGPSPDSPEVAISYIHEPLGERLAKRVVRLLEANRMSPKWDRQLQNPTSLPQWMGSVLEHSIIICVLSPKYVKYFCCEGAPEHRGVQFEARLIVQRLYGHDHSDRCPVIPVATPDFSIDDMPFILKPLRVTRLAENSDAGANELLARVRDAARNSSTNPRSAKARLPMPKESHSLDVMLETVSPTAPLAHDLVRRWCKSLGEDERATPWAFPAAESIIKAVGDVELMRHAAERCLELVEPHEDGQRLRAEILISGRTWYLRAQNEHNRAAWSAREGVDLAESLGDEVLVARGKRALAKIHRRLAERAWGPCRREHLGVAVQLARESLTTFERIDPHGDEVALCRSTLAKVLSVRFGSGWRRSLLRWAEAHAARAAGEIGPDPRRARYDVEILRAEIATGRRKFTEAARILDGVVAELTPRAATSGSCEELLARALLARVVLGRKANRLPSDRDLREAQEAFTRLGLPGPVAECRWLAHASARALPAGIVRQVERWCPDPALRVRVAQAWEHERQIGGRRRLSGRDWQALVSRIRRQEEG</sequence>
<evidence type="ECO:0000313" key="3">
    <source>
        <dbReference type="Proteomes" id="UP000002213"/>
    </source>
</evidence>
<evidence type="ECO:0008006" key="4">
    <source>
        <dbReference type="Google" id="ProtNLM"/>
    </source>
</evidence>
<gene>
    <name evidence="2" type="ordered locus">Amir_4984</name>
</gene>
<name>C6WRY8_ACTMD</name>
<evidence type="ECO:0000313" key="2">
    <source>
        <dbReference type="EMBL" id="ACU38808.1"/>
    </source>
</evidence>
<evidence type="ECO:0000256" key="1">
    <source>
        <dbReference type="SAM" id="MobiDB-lite"/>
    </source>
</evidence>
<reference evidence="2 3" key="1">
    <citation type="journal article" date="2009" name="Stand. Genomic Sci.">
        <title>Complete genome sequence of Actinosynnema mirum type strain (101).</title>
        <authorList>
            <person name="Land M."/>
            <person name="Lapidus A."/>
            <person name="Mayilraj S."/>
            <person name="Chen F."/>
            <person name="Copeland A."/>
            <person name="Del Rio T.G."/>
            <person name="Nolan M."/>
            <person name="Lucas S."/>
            <person name="Tice H."/>
            <person name="Cheng J.F."/>
            <person name="Chertkov O."/>
            <person name="Bruce D."/>
            <person name="Goodwin L."/>
            <person name="Pitluck S."/>
            <person name="Rohde M."/>
            <person name="Goker M."/>
            <person name="Pati A."/>
            <person name="Ivanova N."/>
            <person name="Mavromatis K."/>
            <person name="Chen A."/>
            <person name="Palaniappan K."/>
            <person name="Hauser L."/>
            <person name="Chang Y.J."/>
            <person name="Jeffries C.C."/>
            <person name="Brettin T."/>
            <person name="Detter J.C."/>
            <person name="Han C."/>
            <person name="Chain P."/>
            <person name="Tindall B.J."/>
            <person name="Bristow J."/>
            <person name="Eisen J.A."/>
            <person name="Markowitz V."/>
            <person name="Hugenholtz P."/>
            <person name="Kyrpides N.C."/>
            <person name="Klenk H.P."/>
        </authorList>
    </citation>
    <scope>NUCLEOTIDE SEQUENCE [LARGE SCALE GENOMIC DNA]</scope>
    <source>
        <strain evidence="3">ATCC 29888 / DSM 43827 / JCM 3225 / NBRC 14064 / NCIMB 13271 / NRRL B-12336 / IMRU 3971 / 101</strain>
    </source>
</reference>
<proteinExistence type="predicted"/>
<feature type="compositionally biased region" description="Pro residues" evidence="1">
    <location>
        <begin position="9"/>
        <end position="19"/>
    </location>
</feature>
<dbReference type="KEGG" id="ami:Amir_4984"/>
<accession>C6WRY8</accession>
<feature type="region of interest" description="Disordered" evidence="1">
    <location>
        <begin position="1"/>
        <end position="20"/>
    </location>
</feature>
<dbReference type="AlphaFoldDB" id="C6WRY8"/>
<keyword evidence="3" id="KW-1185">Reference proteome</keyword>
<dbReference type="eggNOG" id="COG2909">
    <property type="taxonomic scope" value="Bacteria"/>
</dbReference>
<dbReference type="Proteomes" id="UP000002213">
    <property type="component" value="Chromosome"/>
</dbReference>
<organism evidence="2 3">
    <name type="scientific">Actinosynnema mirum (strain ATCC 29888 / DSM 43827 / JCM 3225 / NBRC 14064 / NCIMB 13271 / NRRL B-12336 / IMRU 3971 / 101)</name>
    <dbReference type="NCBI Taxonomy" id="446462"/>
    <lineage>
        <taxon>Bacteria</taxon>
        <taxon>Bacillati</taxon>
        <taxon>Actinomycetota</taxon>
        <taxon>Actinomycetes</taxon>
        <taxon>Pseudonocardiales</taxon>
        <taxon>Pseudonocardiaceae</taxon>
        <taxon>Actinosynnema</taxon>
    </lineage>
</organism>
<dbReference type="EMBL" id="CP001630">
    <property type="protein sequence ID" value="ACU38808.1"/>
    <property type="molecule type" value="Genomic_DNA"/>
</dbReference>